<evidence type="ECO:0000256" key="3">
    <source>
        <dbReference type="ARBA" id="ARBA00023125"/>
    </source>
</evidence>
<dbReference type="PANTHER" id="PTHR11019:SF199">
    <property type="entry name" value="HTH-TYPE TRANSCRIPTIONAL REGULATOR NIMR"/>
    <property type="match status" value="1"/>
</dbReference>
<dbReference type="InterPro" id="IPR018060">
    <property type="entry name" value="HTH_AraC"/>
</dbReference>
<keyword evidence="3" id="KW-0238">DNA-binding</keyword>
<dbReference type="InterPro" id="IPR003313">
    <property type="entry name" value="AraC-bd"/>
</dbReference>
<evidence type="ECO:0000259" key="7">
    <source>
        <dbReference type="PROSITE" id="PS01124"/>
    </source>
</evidence>
<accession>A0A370I8T8</accession>
<protein>
    <recommendedName>
        <fullName evidence="5">HTH-type transcriptional regulator RipA</fullName>
    </recommendedName>
    <alternativeName>
        <fullName evidence="6">Repressor of iron proteins A</fullName>
    </alternativeName>
</protein>
<organism evidence="8 9">
    <name type="scientific">Nocardia pseudobrasiliensis</name>
    <dbReference type="NCBI Taxonomy" id="45979"/>
    <lineage>
        <taxon>Bacteria</taxon>
        <taxon>Bacillati</taxon>
        <taxon>Actinomycetota</taxon>
        <taxon>Actinomycetes</taxon>
        <taxon>Mycobacteriales</taxon>
        <taxon>Nocardiaceae</taxon>
        <taxon>Nocardia</taxon>
    </lineage>
</organism>
<dbReference type="PROSITE" id="PS01124">
    <property type="entry name" value="HTH_ARAC_FAMILY_2"/>
    <property type="match status" value="1"/>
</dbReference>
<dbReference type="PANTHER" id="PTHR11019">
    <property type="entry name" value="HTH-TYPE TRANSCRIPTIONAL REGULATOR NIMR"/>
    <property type="match status" value="1"/>
</dbReference>
<dbReference type="Gene3D" id="1.10.10.60">
    <property type="entry name" value="Homeodomain-like"/>
    <property type="match status" value="1"/>
</dbReference>
<evidence type="ECO:0000256" key="6">
    <source>
        <dbReference type="ARBA" id="ARBA00079449"/>
    </source>
</evidence>
<dbReference type="GO" id="GO:0043565">
    <property type="term" value="F:sequence-specific DNA binding"/>
    <property type="evidence" value="ECO:0007669"/>
    <property type="project" value="InterPro"/>
</dbReference>
<dbReference type="EMBL" id="QQBC01000003">
    <property type="protein sequence ID" value="RDI67123.1"/>
    <property type="molecule type" value="Genomic_DNA"/>
</dbReference>
<evidence type="ECO:0000313" key="9">
    <source>
        <dbReference type="Proteomes" id="UP000254869"/>
    </source>
</evidence>
<dbReference type="SUPFAM" id="SSF51182">
    <property type="entry name" value="RmlC-like cupins"/>
    <property type="match status" value="1"/>
</dbReference>
<dbReference type="STRING" id="1210086.GCA_001613105_04702"/>
<feature type="domain" description="HTH araC/xylS-type" evidence="7">
    <location>
        <begin position="149"/>
        <end position="246"/>
    </location>
</feature>
<evidence type="ECO:0000256" key="5">
    <source>
        <dbReference type="ARBA" id="ARBA00074140"/>
    </source>
</evidence>
<comment type="caution">
    <text evidence="8">The sequence shown here is derived from an EMBL/GenBank/DDBJ whole genome shotgun (WGS) entry which is preliminary data.</text>
</comment>
<evidence type="ECO:0000313" key="8">
    <source>
        <dbReference type="EMBL" id="RDI67123.1"/>
    </source>
</evidence>
<evidence type="ECO:0000256" key="1">
    <source>
        <dbReference type="ARBA" id="ARBA00022491"/>
    </source>
</evidence>
<dbReference type="SUPFAM" id="SSF46689">
    <property type="entry name" value="Homeodomain-like"/>
    <property type="match status" value="2"/>
</dbReference>
<keyword evidence="1" id="KW-0678">Repressor</keyword>
<dbReference type="Pfam" id="PF12833">
    <property type="entry name" value="HTH_18"/>
    <property type="match status" value="1"/>
</dbReference>
<dbReference type="Pfam" id="PF02311">
    <property type="entry name" value="AraC_binding"/>
    <property type="match status" value="1"/>
</dbReference>
<dbReference type="FunFam" id="1.10.10.60:FF:000132">
    <property type="entry name" value="AraC family transcriptional regulator"/>
    <property type="match status" value="1"/>
</dbReference>
<evidence type="ECO:0000256" key="2">
    <source>
        <dbReference type="ARBA" id="ARBA00023015"/>
    </source>
</evidence>
<dbReference type="InterPro" id="IPR009057">
    <property type="entry name" value="Homeodomain-like_sf"/>
</dbReference>
<dbReference type="InterPro" id="IPR011051">
    <property type="entry name" value="RmlC_Cupin_sf"/>
</dbReference>
<dbReference type="CDD" id="cd06124">
    <property type="entry name" value="cupin_NimR-like_N"/>
    <property type="match status" value="1"/>
</dbReference>
<dbReference type="GO" id="GO:0003700">
    <property type="term" value="F:DNA-binding transcription factor activity"/>
    <property type="evidence" value="ECO:0007669"/>
    <property type="project" value="InterPro"/>
</dbReference>
<name>A0A370I8T8_9NOCA</name>
<keyword evidence="9" id="KW-1185">Reference proteome</keyword>
<reference evidence="8 9" key="1">
    <citation type="submission" date="2018-07" db="EMBL/GenBank/DDBJ databases">
        <title>Genomic Encyclopedia of Type Strains, Phase IV (KMG-IV): sequencing the most valuable type-strain genomes for metagenomic binning, comparative biology and taxonomic classification.</title>
        <authorList>
            <person name="Goeker M."/>
        </authorList>
    </citation>
    <scope>NUCLEOTIDE SEQUENCE [LARGE SCALE GENOMIC DNA]</scope>
    <source>
        <strain evidence="8 9">DSM 44290</strain>
    </source>
</reference>
<keyword evidence="2" id="KW-0805">Transcription regulation</keyword>
<gene>
    <name evidence="8" type="ORF">DFR76_103194</name>
</gene>
<dbReference type="SMART" id="SM00342">
    <property type="entry name" value="HTH_ARAC"/>
    <property type="match status" value="1"/>
</dbReference>
<dbReference type="AlphaFoldDB" id="A0A370I8T8"/>
<dbReference type="Proteomes" id="UP000254869">
    <property type="component" value="Unassembled WGS sequence"/>
</dbReference>
<dbReference type="RefSeq" id="WP_068001435.1">
    <property type="nucleotide sequence ID" value="NZ_QQBC01000003.1"/>
</dbReference>
<proteinExistence type="predicted"/>
<evidence type="ECO:0000256" key="4">
    <source>
        <dbReference type="ARBA" id="ARBA00023163"/>
    </source>
</evidence>
<sequence>MSIIRHAPIAPTHTRYLTGDDRIDRHRHDDHQLVFPSSGAAEVRTAAGSWIAPGDRAIWIPAGCWHEHDFHGPTRFHTVGFAAHRTLGHRTPLVLTVTPLVRELIIACTTAEDLPAAELDRMREVLLDQLRRSPEQPLRLPVPTDPRLRAACALVDADLTAGRTLAELGRTVGASERTLTRLFRAELGMTYPQWRTHLRLHRATRLLAEGDPVTSVALNCGWSSPSAFIDVYRRFFGHTPGSRRSAPGM</sequence>
<keyword evidence="4" id="KW-0804">Transcription</keyword>